<keyword evidence="2" id="KW-1185">Reference proteome</keyword>
<dbReference type="AlphaFoldDB" id="A0A9D3LHF5"/>
<feature type="non-terminal residue" evidence="1">
    <location>
        <position position="65"/>
    </location>
</feature>
<evidence type="ECO:0000313" key="1">
    <source>
        <dbReference type="EMBL" id="KAG5829966.1"/>
    </source>
</evidence>
<sequence length="65" mass="7044">LKLNGHFKNGGERIPRKEGIKVNIKNAVNSLLWSGTEVCQFGSVPTGESDLMCSGVLRQGALFLK</sequence>
<accession>A0A9D3LHF5</accession>
<comment type="caution">
    <text evidence="1">The sequence shown here is derived from an EMBL/GenBank/DDBJ whole genome shotgun (WGS) entry which is preliminary data.</text>
</comment>
<dbReference type="Proteomes" id="UP001044222">
    <property type="component" value="Unassembled WGS sequence"/>
</dbReference>
<proteinExistence type="predicted"/>
<name>A0A9D3LHF5_ANGAN</name>
<reference evidence="1" key="1">
    <citation type="submission" date="2021-01" db="EMBL/GenBank/DDBJ databases">
        <title>A chromosome-scale assembly of European eel, Anguilla anguilla.</title>
        <authorList>
            <person name="Henkel C."/>
            <person name="Jong-Raadsen S.A."/>
            <person name="Dufour S."/>
            <person name="Weltzien F.-A."/>
            <person name="Palstra A.P."/>
            <person name="Pelster B."/>
            <person name="Spaink H.P."/>
            <person name="Van Den Thillart G.E."/>
            <person name="Jansen H."/>
            <person name="Zahm M."/>
            <person name="Klopp C."/>
            <person name="Cedric C."/>
            <person name="Louis A."/>
            <person name="Berthelot C."/>
            <person name="Parey E."/>
            <person name="Roest Crollius H."/>
            <person name="Montfort J."/>
            <person name="Robinson-Rechavi M."/>
            <person name="Bucao C."/>
            <person name="Bouchez O."/>
            <person name="Gislard M."/>
            <person name="Lluch J."/>
            <person name="Milhes M."/>
            <person name="Lampietro C."/>
            <person name="Lopez Roques C."/>
            <person name="Donnadieu C."/>
            <person name="Braasch I."/>
            <person name="Desvignes T."/>
            <person name="Postlethwait J."/>
            <person name="Bobe J."/>
            <person name="Guiguen Y."/>
            <person name="Dirks R."/>
        </authorList>
    </citation>
    <scope>NUCLEOTIDE SEQUENCE</scope>
    <source>
        <strain evidence="1">Tag_6206</strain>
        <tissue evidence="1">Liver</tissue>
    </source>
</reference>
<dbReference type="EMBL" id="JAFIRN010000999">
    <property type="protein sequence ID" value="KAG5829966.1"/>
    <property type="molecule type" value="Genomic_DNA"/>
</dbReference>
<protein>
    <submittedName>
        <fullName evidence="1">Uncharacterized protein</fullName>
    </submittedName>
</protein>
<gene>
    <name evidence="1" type="ORF">ANANG_G00319930</name>
</gene>
<evidence type="ECO:0000313" key="2">
    <source>
        <dbReference type="Proteomes" id="UP001044222"/>
    </source>
</evidence>
<organism evidence="1 2">
    <name type="scientific">Anguilla anguilla</name>
    <name type="common">European freshwater eel</name>
    <name type="synonym">Muraena anguilla</name>
    <dbReference type="NCBI Taxonomy" id="7936"/>
    <lineage>
        <taxon>Eukaryota</taxon>
        <taxon>Metazoa</taxon>
        <taxon>Chordata</taxon>
        <taxon>Craniata</taxon>
        <taxon>Vertebrata</taxon>
        <taxon>Euteleostomi</taxon>
        <taxon>Actinopterygii</taxon>
        <taxon>Neopterygii</taxon>
        <taxon>Teleostei</taxon>
        <taxon>Anguilliformes</taxon>
        <taxon>Anguillidae</taxon>
        <taxon>Anguilla</taxon>
    </lineage>
</organism>